<dbReference type="SUPFAM" id="SSF56801">
    <property type="entry name" value="Acetyl-CoA synthetase-like"/>
    <property type="match status" value="1"/>
</dbReference>
<dbReference type="InterPro" id="IPR000873">
    <property type="entry name" value="AMP-dep_synth/lig_dom"/>
</dbReference>
<dbReference type="GO" id="GO:0016020">
    <property type="term" value="C:membrane"/>
    <property type="evidence" value="ECO:0007669"/>
    <property type="project" value="TreeGrafter"/>
</dbReference>
<evidence type="ECO:0000256" key="1">
    <source>
        <dbReference type="ARBA" id="ARBA00022741"/>
    </source>
</evidence>
<protein>
    <submittedName>
        <fullName evidence="4">Long-chain fatty acid--CoA ligase</fullName>
    </submittedName>
</protein>
<proteinExistence type="predicted"/>
<dbReference type="PANTHER" id="PTHR43272:SF33">
    <property type="entry name" value="AMP-BINDING DOMAIN-CONTAINING PROTEIN-RELATED"/>
    <property type="match status" value="1"/>
</dbReference>
<reference evidence="5" key="1">
    <citation type="submission" date="2016-11" db="EMBL/GenBank/DDBJ databases">
        <title>Complete Genome Sequence of alachlor-degrading Sphingomonas sp. strain JJ-A5.</title>
        <authorList>
            <person name="Lee H."/>
            <person name="Ka J.-O."/>
        </authorList>
    </citation>
    <scope>NUCLEOTIDE SEQUENCE [LARGE SCALE GENOMIC DNA]</scope>
    <source>
        <strain evidence="5">JJ-A5</strain>
    </source>
</reference>
<dbReference type="GO" id="GO:0004467">
    <property type="term" value="F:long-chain fatty acid-CoA ligase activity"/>
    <property type="evidence" value="ECO:0007669"/>
    <property type="project" value="TreeGrafter"/>
</dbReference>
<keyword evidence="2" id="KW-0067">ATP-binding</keyword>
<evidence type="ECO:0000313" key="5">
    <source>
        <dbReference type="Proteomes" id="UP000182063"/>
    </source>
</evidence>
<dbReference type="Pfam" id="PF00501">
    <property type="entry name" value="AMP-binding"/>
    <property type="match status" value="1"/>
</dbReference>
<accession>A0A1L3ZXV9</accession>
<dbReference type="GO" id="GO:0005524">
    <property type="term" value="F:ATP binding"/>
    <property type="evidence" value="ECO:0007669"/>
    <property type="project" value="UniProtKB-KW"/>
</dbReference>
<dbReference type="OrthoDB" id="9803968at2"/>
<gene>
    <name evidence="4" type="ORF">BSL82_15165</name>
</gene>
<organism evidence="4 5">
    <name type="scientific">Tardibacter chloracetimidivorans</name>
    <dbReference type="NCBI Taxonomy" id="1921510"/>
    <lineage>
        <taxon>Bacteria</taxon>
        <taxon>Pseudomonadati</taxon>
        <taxon>Pseudomonadota</taxon>
        <taxon>Alphaproteobacteria</taxon>
        <taxon>Sphingomonadales</taxon>
        <taxon>Sphingomonadaceae</taxon>
        <taxon>Tardibacter</taxon>
    </lineage>
</organism>
<evidence type="ECO:0000256" key="2">
    <source>
        <dbReference type="ARBA" id="ARBA00022840"/>
    </source>
</evidence>
<keyword evidence="4" id="KW-0436">Ligase</keyword>
<dbReference type="Gene3D" id="3.40.50.12780">
    <property type="entry name" value="N-terminal domain of ligase-like"/>
    <property type="match status" value="1"/>
</dbReference>
<dbReference type="Pfam" id="PF23562">
    <property type="entry name" value="AMP-binding_C_3"/>
    <property type="match status" value="1"/>
</dbReference>
<evidence type="ECO:0000259" key="3">
    <source>
        <dbReference type="Pfam" id="PF00501"/>
    </source>
</evidence>
<dbReference type="Proteomes" id="UP000182063">
    <property type="component" value="Chromosome"/>
</dbReference>
<keyword evidence="5" id="KW-1185">Reference proteome</keyword>
<dbReference type="PANTHER" id="PTHR43272">
    <property type="entry name" value="LONG-CHAIN-FATTY-ACID--COA LIGASE"/>
    <property type="match status" value="1"/>
</dbReference>
<dbReference type="RefSeq" id="WP_072598128.1">
    <property type="nucleotide sequence ID" value="NZ_CP018221.1"/>
</dbReference>
<dbReference type="AlphaFoldDB" id="A0A1L3ZXV9"/>
<dbReference type="CDD" id="cd05907">
    <property type="entry name" value="VL_LC_FACS_like"/>
    <property type="match status" value="1"/>
</dbReference>
<keyword evidence="1" id="KW-0547">Nucleotide-binding</keyword>
<evidence type="ECO:0000313" key="4">
    <source>
        <dbReference type="EMBL" id="API60461.1"/>
    </source>
</evidence>
<dbReference type="EMBL" id="CP018221">
    <property type="protein sequence ID" value="API60461.1"/>
    <property type="molecule type" value="Genomic_DNA"/>
</dbReference>
<sequence>MVRSFEDFPNLVSMFFSRARQHGDAPFLWRKHGDGWQPTSWAETARQVACLAEALAGLGLNRGDRVALVSENRPEWCIADLAIMAAGCVTVPTYTTNTERDHLHILENACAKAVFVSTPKLARTLLPAVVQSSECRTVIGFEPLRIGQQSDVTLYDLDRLVADCPADVTAAEQRAEALTRDDLACIIYTSGTGGAPRGVMQHHGGILHNVAGCFDIIANDFPDGTETFLSFLPLSHAYEHSGGQFLPIGIGGQIYYAEGLEKLASNIEEVRPTIMVVVPRLFEVLRARMVKTIEKQGKAAQWMLEQALRLGRVRYERGRLPLYEKPLDLLLERTFRPKVRNRFGGRIKAMVSGGAPLNSDVGLFFQSLGLTLLQGYGQTEASPVISCNRPGAGIRMDTVGPPLKGVEVRIAEDGEILVRGELVMHGYWRNDAETARVLKQGWLHTGDVGHLDDRGRLVITDRKKDIIVNDKGDNVAPQRVEGMLTLQPEIFQAMVHGDRRPHLVGLVVPDPEWARTWAAARGLPDDPAALSTSHEFQRAMMAAVDRVNANLSVIERVRRIILADAPFTVENEQLTPSLKIRRHVLRGVYAARLEALYRQ</sequence>
<feature type="domain" description="AMP-dependent synthetase/ligase" evidence="3">
    <location>
        <begin position="16"/>
        <end position="428"/>
    </location>
</feature>
<name>A0A1L3ZXV9_9SPHN</name>
<dbReference type="InterPro" id="IPR042099">
    <property type="entry name" value="ANL_N_sf"/>
</dbReference>
<dbReference type="STRING" id="1921510.BSL82_15165"/>
<dbReference type="KEGG" id="sphj:BSL82_15165"/>